<dbReference type="EMBL" id="UINC01002362">
    <property type="protein sequence ID" value="SUZ95867.1"/>
    <property type="molecule type" value="Genomic_DNA"/>
</dbReference>
<dbReference type="SUPFAM" id="SSF55811">
    <property type="entry name" value="Nudix"/>
    <property type="match status" value="1"/>
</dbReference>
<gene>
    <name evidence="3" type="ORF">METZ01_LOCUS48721</name>
</gene>
<sequence length="154" mass="18941">MIKERYRRGVGMMIINKKKEIFLGQRFDKDKSAWQMPQGGIDRGEKELTAFKREMLEETGIRKDYKIIIKSKKYFYYNLPKYLKKRLWQGKFVGQKQKWFLIDYFGEDKDINIKTKKPEFQKWNWISKESMLKLIVPFKRKLYKEIVDEFKDFL</sequence>
<evidence type="ECO:0000259" key="2">
    <source>
        <dbReference type="PROSITE" id="PS51462"/>
    </source>
</evidence>
<reference evidence="3" key="1">
    <citation type="submission" date="2018-05" db="EMBL/GenBank/DDBJ databases">
        <authorList>
            <person name="Lanie J.A."/>
            <person name="Ng W.-L."/>
            <person name="Kazmierczak K.M."/>
            <person name="Andrzejewski T.M."/>
            <person name="Davidsen T.M."/>
            <person name="Wayne K.J."/>
            <person name="Tettelin H."/>
            <person name="Glass J.I."/>
            <person name="Rusch D."/>
            <person name="Podicherti R."/>
            <person name="Tsui H.-C.T."/>
            <person name="Winkler M.E."/>
        </authorList>
    </citation>
    <scope>NUCLEOTIDE SEQUENCE</scope>
</reference>
<organism evidence="3">
    <name type="scientific">marine metagenome</name>
    <dbReference type="NCBI Taxonomy" id="408172"/>
    <lineage>
        <taxon>unclassified sequences</taxon>
        <taxon>metagenomes</taxon>
        <taxon>ecological metagenomes</taxon>
    </lineage>
</organism>
<name>A0A381S0W2_9ZZZZ</name>
<accession>A0A381S0W2</accession>
<keyword evidence="1" id="KW-0378">Hydrolase</keyword>
<dbReference type="GO" id="GO:0019693">
    <property type="term" value="P:ribose phosphate metabolic process"/>
    <property type="evidence" value="ECO:0007669"/>
    <property type="project" value="TreeGrafter"/>
</dbReference>
<dbReference type="CDD" id="cd03671">
    <property type="entry name" value="NUDIX_Ap4A_hydrolase_plant_like"/>
    <property type="match status" value="1"/>
</dbReference>
<feature type="domain" description="Nudix hydrolase" evidence="2">
    <location>
        <begin position="5"/>
        <end position="148"/>
    </location>
</feature>
<dbReference type="PROSITE" id="PS00893">
    <property type="entry name" value="NUDIX_BOX"/>
    <property type="match status" value="1"/>
</dbReference>
<proteinExistence type="predicted"/>
<dbReference type="Pfam" id="PF00293">
    <property type="entry name" value="NUDIX"/>
    <property type="match status" value="1"/>
</dbReference>
<dbReference type="NCBIfam" id="NF001936">
    <property type="entry name" value="PRK00714.1-3"/>
    <property type="match status" value="1"/>
</dbReference>
<dbReference type="InterPro" id="IPR015797">
    <property type="entry name" value="NUDIX_hydrolase-like_dom_sf"/>
</dbReference>
<dbReference type="PANTHER" id="PTHR11839:SF22">
    <property type="entry name" value="NUDIX HYDROLASE 26, CHLOROPLASTIC"/>
    <property type="match status" value="1"/>
</dbReference>
<protein>
    <recommendedName>
        <fullName evidence="2">Nudix hydrolase domain-containing protein</fullName>
    </recommendedName>
</protein>
<dbReference type="NCBIfam" id="NF001938">
    <property type="entry name" value="PRK00714.1-5"/>
    <property type="match status" value="1"/>
</dbReference>
<evidence type="ECO:0000313" key="3">
    <source>
        <dbReference type="EMBL" id="SUZ95867.1"/>
    </source>
</evidence>
<dbReference type="InterPro" id="IPR000086">
    <property type="entry name" value="NUDIX_hydrolase_dom"/>
</dbReference>
<dbReference type="GO" id="GO:0006753">
    <property type="term" value="P:nucleoside phosphate metabolic process"/>
    <property type="evidence" value="ECO:0007669"/>
    <property type="project" value="TreeGrafter"/>
</dbReference>
<dbReference type="InterPro" id="IPR020084">
    <property type="entry name" value="NUDIX_hydrolase_CS"/>
</dbReference>
<dbReference type="InterPro" id="IPR022927">
    <property type="entry name" value="RppH"/>
</dbReference>
<dbReference type="PANTHER" id="PTHR11839">
    <property type="entry name" value="UDP/ADP-SUGAR PYROPHOSPHATASE"/>
    <property type="match status" value="1"/>
</dbReference>
<dbReference type="GO" id="GO:0034432">
    <property type="term" value="F:bis(5'-adenosyl)-pentaphosphatase activity"/>
    <property type="evidence" value="ECO:0007669"/>
    <property type="project" value="TreeGrafter"/>
</dbReference>
<dbReference type="AlphaFoldDB" id="A0A381S0W2"/>
<dbReference type="GO" id="GO:0008893">
    <property type="term" value="F:guanosine-3',5'-bis(diphosphate) 3'-diphosphatase activity"/>
    <property type="evidence" value="ECO:0007669"/>
    <property type="project" value="TreeGrafter"/>
</dbReference>
<dbReference type="Gene3D" id="3.90.79.10">
    <property type="entry name" value="Nucleoside Triphosphate Pyrophosphohydrolase"/>
    <property type="match status" value="1"/>
</dbReference>
<dbReference type="PROSITE" id="PS51462">
    <property type="entry name" value="NUDIX"/>
    <property type="match status" value="1"/>
</dbReference>
<evidence type="ECO:0000256" key="1">
    <source>
        <dbReference type="ARBA" id="ARBA00022801"/>
    </source>
</evidence>